<organism evidence="2">
    <name type="scientific">marine metagenome</name>
    <dbReference type="NCBI Taxonomy" id="408172"/>
    <lineage>
        <taxon>unclassified sequences</taxon>
        <taxon>metagenomes</taxon>
        <taxon>ecological metagenomes</taxon>
    </lineage>
</organism>
<proteinExistence type="predicted"/>
<feature type="domain" description="ATPase AAA-type core" evidence="1">
    <location>
        <begin position="31"/>
        <end position="71"/>
    </location>
</feature>
<dbReference type="PANTHER" id="PTHR33477:SF3">
    <property type="entry name" value="P-LOOP NTPASE DOMAIN-CONTAINING PROTEIN LPA1 HOMOLOG 1"/>
    <property type="match status" value="1"/>
</dbReference>
<dbReference type="GO" id="GO:0005524">
    <property type="term" value="F:ATP binding"/>
    <property type="evidence" value="ECO:0007669"/>
    <property type="project" value="InterPro"/>
</dbReference>
<protein>
    <recommendedName>
        <fullName evidence="1">ATPase AAA-type core domain-containing protein</fullName>
    </recommendedName>
</protein>
<dbReference type="Gene3D" id="3.40.50.300">
    <property type="entry name" value="P-loop containing nucleotide triphosphate hydrolases"/>
    <property type="match status" value="1"/>
</dbReference>
<dbReference type="GO" id="GO:0016887">
    <property type="term" value="F:ATP hydrolysis activity"/>
    <property type="evidence" value="ECO:0007669"/>
    <property type="project" value="InterPro"/>
</dbReference>
<dbReference type="EMBL" id="UINC01004382">
    <property type="protein sequence ID" value="SVA13919.1"/>
    <property type="molecule type" value="Genomic_DNA"/>
</dbReference>
<dbReference type="InterPro" id="IPR027417">
    <property type="entry name" value="P-loop_NTPase"/>
</dbReference>
<evidence type="ECO:0000313" key="2">
    <source>
        <dbReference type="EMBL" id="SVA13919.1"/>
    </source>
</evidence>
<name>A0A381TDT2_9ZZZZ</name>
<dbReference type="AlphaFoldDB" id="A0A381TDT2"/>
<evidence type="ECO:0000259" key="1">
    <source>
        <dbReference type="Pfam" id="PF00004"/>
    </source>
</evidence>
<dbReference type="InterPro" id="IPR003959">
    <property type="entry name" value="ATPase_AAA_core"/>
</dbReference>
<accession>A0A381TDT2</accession>
<reference evidence="2" key="1">
    <citation type="submission" date="2018-05" db="EMBL/GenBank/DDBJ databases">
        <authorList>
            <person name="Lanie J.A."/>
            <person name="Ng W.-L."/>
            <person name="Kazmierczak K.M."/>
            <person name="Andrzejewski T.M."/>
            <person name="Davidsen T.M."/>
            <person name="Wayne K.J."/>
            <person name="Tettelin H."/>
            <person name="Glass J.I."/>
            <person name="Rusch D."/>
            <person name="Podicherti R."/>
            <person name="Tsui H.-C.T."/>
            <person name="Winkler M.E."/>
        </authorList>
    </citation>
    <scope>NUCLEOTIDE SEQUENCE</scope>
</reference>
<dbReference type="PANTHER" id="PTHR33477">
    <property type="entry name" value="P-LOOP NTPASE DOMAIN-CONTAINING PROTEIN LPA1 HOMOLOG 1"/>
    <property type="match status" value="1"/>
</dbReference>
<dbReference type="SUPFAM" id="SSF52540">
    <property type="entry name" value="P-loop containing nucleoside triphosphate hydrolases"/>
    <property type="match status" value="1"/>
</dbReference>
<gene>
    <name evidence="2" type="ORF">METZ01_LOCUS66773</name>
</gene>
<dbReference type="Pfam" id="PF00004">
    <property type="entry name" value="AAA"/>
    <property type="match status" value="1"/>
</dbReference>
<sequence>MLRKVIKEPHYPTMSFESNRTQTKNTRSAIILLSGVPGTGKTTLGNALQNRLGLSHRLSTGFLRASIDSLIPESNARLLRREAFAAYEETSSSKFPTGEEILEGCARQANILKPVFKSCVARARTEGIGLIMEGSHFIPGIIDPNEFGADLLCVLDVPNREQLKERAISPNHRHRRWSNFDLNRLSILQDQLVYMANKNGLPIIINTDVEQSISHIIALLNKKTSM</sequence>